<protein>
    <recommendedName>
        <fullName evidence="3">MBL fold metallo-hydrolase</fullName>
    </recommendedName>
</protein>
<dbReference type="EMBL" id="JAAYEE010000241">
    <property type="protein sequence ID" value="NLW36375.1"/>
    <property type="molecule type" value="Genomic_DNA"/>
</dbReference>
<dbReference type="PANTHER" id="PTHR13754:SF13">
    <property type="entry name" value="METALLO-BETA-LACTAMASE SUPERFAMILY PROTEIN (AFU_ORTHOLOGUE AFUA_3G07630)"/>
    <property type="match status" value="1"/>
</dbReference>
<comment type="caution">
    <text evidence="1">The sequence shown here is derived from an EMBL/GenBank/DDBJ whole genome shotgun (WGS) entry which is preliminary data.</text>
</comment>
<name>A0A971M5V1_9BACT</name>
<accession>A0A971M5V1</accession>
<dbReference type="InterPro" id="IPR052926">
    <property type="entry name" value="Metallo-beta-lactamase_dom"/>
</dbReference>
<evidence type="ECO:0000313" key="2">
    <source>
        <dbReference type="Proteomes" id="UP000777265"/>
    </source>
</evidence>
<reference evidence="1" key="2">
    <citation type="submission" date="2020-01" db="EMBL/GenBank/DDBJ databases">
        <authorList>
            <person name="Campanaro S."/>
        </authorList>
    </citation>
    <scope>NUCLEOTIDE SEQUENCE</scope>
    <source>
        <strain evidence="1">AS06rmzACSIP_7</strain>
    </source>
</reference>
<dbReference type="Proteomes" id="UP000777265">
    <property type="component" value="Unassembled WGS sequence"/>
</dbReference>
<gene>
    <name evidence="1" type="ORF">GXY80_13010</name>
</gene>
<dbReference type="SUPFAM" id="SSF56281">
    <property type="entry name" value="Metallo-hydrolase/oxidoreductase"/>
    <property type="match status" value="1"/>
</dbReference>
<organism evidence="1 2">
    <name type="scientific">Syntrophorhabdus aromaticivorans</name>
    <dbReference type="NCBI Taxonomy" id="328301"/>
    <lineage>
        <taxon>Bacteria</taxon>
        <taxon>Pseudomonadati</taxon>
        <taxon>Thermodesulfobacteriota</taxon>
        <taxon>Syntrophorhabdia</taxon>
        <taxon>Syntrophorhabdales</taxon>
        <taxon>Syntrophorhabdaceae</taxon>
        <taxon>Syntrophorhabdus</taxon>
    </lineage>
</organism>
<reference evidence="1" key="1">
    <citation type="journal article" date="2020" name="Biotechnol. Biofuels">
        <title>New insights from the biogas microbiome by comprehensive genome-resolved metagenomics of nearly 1600 species originating from multiple anaerobic digesters.</title>
        <authorList>
            <person name="Campanaro S."/>
            <person name="Treu L."/>
            <person name="Rodriguez-R L.M."/>
            <person name="Kovalovszki A."/>
            <person name="Ziels R.M."/>
            <person name="Maus I."/>
            <person name="Zhu X."/>
            <person name="Kougias P.G."/>
            <person name="Basile A."/>
            <person name="Luo G."/>
            <person name="Schluter A."/>
            <person name="Konstantinidis K.T."/>
            <person name="Angelidaki I."/>
        </authorList>
    </citation>
    <scope>NUCLEOTIDE SEQUENCE</scope>
    <source>
        <strain evidence="1">AS06rmzACSIP_7</strain>
    </source>
</reference>
<dbReference type="InterPro" id="IPR036866">
    <property type="entry name" value="RibonucZ/Hydroxyglut_hydro"/>
</dbReference>
<evidence type="ECO:0008006" key="3">
    <source>
        <dbReference type="Google" id="ProtNLM"/>
    </source>
</evidence>
<dbReference type="Gene3D" id="3.60.15.10">
    <property type="entry name" value="Ribonuclease Z/Hydroxyacylglutathione hydrolase-like"/>
    <property type="match status" value="1"/>
</dbReference>
<evidence type="ECO:0000313" key="1">
    <source>
        <dbReference type="EMBL" id="NLW36375.1"/>
    </source>
</evidence>
<sequence>MPINIRQLDKLRITVIVDNRLCTVQNDSPIVERLASKPNTVIYTEHGLSYVIETIADEEIHSFLFDFGLGPKTILRNLASLNINLGTIQAFGLSHGHFYHWGGLVETLKAYQATGDRKDIRVYIGEEAFAPRFSGSPWDMPHYLGRLDISQLRPLCKVTIKEIKRPTEVIPGGVLYRPHRPDH</sequence>
<dbReference type="GO" id="GO:0016740">
    <property type="term" value="F:transferase activity"/>
    <property type="evidence" value="ECO:0007669"/>
    <property type="project" value="TreeGrafter"/>
</dbReference>
<dbReference type="AlphaFoldDB" id="A0A971M5V1"/>
<proteinExistence type="predicted"/>
<dbReference type="PANTHER" id="PTHR13754">
    <property type="entry name" value="METALLO-BETA-LACTAMASE SUPERFAMILY PROTEIN"/>
    <property type="match status" value="1"/>
</dbReference>